<evidence type="ECO:0000313" key="2">
    <source>
        <dbReference type="Proteomes" id="UP001469553"/>
    </source>
</evidence>
<accession>A0ABV0XXH6</accession>
<dbReference type="Proteomes" id="UP001469553">
    <property type="component" value="Unassembled WGS sequence"/>
</dbReference>
<reference evidence="1 2" key="1">
    <citation type="submission" date="2021-06" db="EMBL/GenBank/DDBJ databases">
        <authorList>
            <person name="Palmer J.M."/>
        </authorList>
    </citation>
    <scope>NUCLEOTIDE SEQUENCE [LARGE SCALE GENOMIC DNA]</scope>
    <source>
        <strain evidence="1 2">AS_MEX2019</strain>
        <tissue evidence="1">Muscle</tissue>
    </source>
</reference>
<gene>
    <name evidence="1" type="ORF">AMECASPLE_038647</name>
</gene>
<protein>
    <submittedName>
        <fullName evidence="1">Uncharacterized protein</fullName>
    </submittedName>
</protein>
<sequence>MGSDNRVKGCRDVLDTFTRSAERTNHTIKKRLAWRGADSVGVKCATIYGGCSPRSGRPRFESWTWQHLPNVSPSLYPSFLSAYCQKIKATSAGKKKTIG</sequence>
<dbReference type="EMBL" id="JAHRIP010016691">
    <property type="protein sequence ID" value="MEQ2286097.1"/>
    <property type="molecule type" value="Genomic_DNA"/>
</dbReference>
<proteinExistence type="predicted"/>
<organism evidence="1 2">
    <name type="scientific">Ameca splendens</name>
    <dbReference type="NCBI Taxonomy" id="208324"/>
    <lineage>
        <taxon>Eukaryota</taxon>
        <taxon>Metazoa</taxon>
        <taxon>Chordata</taxon>
        <taxon>Craniata</taxon>
        <taxon>Vertebrata</taxon>
        <taxon>Euteleostomi</taxon>
        <taxon>Actinopterygii</taxon>
        <taxon>Neopterygii</taxon>
        <taxon>Teleostei</taxon>
        <taxon>Neoteleostei</taxon>
        <taxon>Acanthomorphata</taxon>
        <taxon>Ovalentaria</taxon>
        <taxon>Atherinomorphae</taxon>
        <taxon>Cyprinodontiformes</taxon>
        <taxon>Goodeidae</taxon>
        <taxon>Ameca</taxon>
    </lineage>
</organism>
<evidence type="ECO:0000313" key="1">
    <source>
        <dbReference type="EMBL" id="MEQ2286097.1"/>
    </source>
</evidence>
<name>A0ABV0XXH6_9TELE</name>
<keyword evidence="2" id="KW-1185">Reference proteome</keyword>
<comment type="caution">
    <text evidence="1">The sequence shown here is derived from an EMBL/GenBank/DDBJ whole genome shotgun (WGS) entry which is preliminary data.</text>
</comment>